<evidence type="ECO:0000313" key="4">
    <source>
        <dbReference type="Proteomes" id="UP001549321"/>
    </source>
</evidence>
<evidence type="ECO:0000313" key="3">
    <source>
        <dbReference type="EMBL" id="MET4632394.1"/>
    </source>
</evidence>
<sequence length="269" mass="28841">MDFSDDDLRQFDENGAPPLPATGESFTVETNGARIWAASFGTGPAVVLLHGGLGNAGNWGHQVPALVAAGFRAIVMDSRGHGRSSRDQHPFSYGLMSSDVLAVMDHLQIATAPIIGWSDGACTGLVLARRHPERVTGVFFFACNMDPSGARPFVPSPVIDHCFARHVKDYAALSPTPDDFGPFSAAVSLMQQTQPDYSAADLAAITVPVAIVQSESDEFIHTEHARYLARSIPGATLTLLDGVSHFAPLQRPRLFNEAMLAFLASLELR</sequence>
<gene>
    <name evidence="3" type="ORF">ABIE08_000307</name>
</gene>
<dbReference type="Gene3D" id="3.40.50.1820">
    <property type="entry name" value="alpha/beta hydrolase"/>
    <property type="match status" value="1"/>
</dbReference>
<organism evidence="3 4">
    <name type="scientific">Kaistia defluvii</name>
    <dbReference type="NCBI Taxonomy" id="410841"/>
    <lineage>
        <taxon>Bacteria</taxon>
        <taxon>Pseudomonadati</taxon>
        <taxon>Pseudomonadota</taxon>
        <taxon>Alphaproteobacteria</taxon>
        <taxon>Hyphomicrobiales</taxon>
        <taxon>Kaistiaceae</taxon>
        <taxon>Kaistia</taxon>
    </lineage>
</organism>
<name>A0ABV2QTP0_9HYPH</name>
<accession>A0ABV2QTP0</accession>
<dbReference type="Pfam" id="PF00561">
    <property type="entry name" value="Abhydrolase_1"/>
    <property type="match status" value="1"/>
</dbReference>
<feature type="region of interest" description="Disordered" evidence="1">
    <location>
        <begin position="1"/>
        <end position="24"/>
    </location>
</feature>
<protein>
    <submittedName>
        <fullName evidence="3">Pimeloyl-ACP methyl ester carboxylesterase</fullName>
    </submittedName>
</protein>
<dbReference type="PANTHER" id="PTHR43433:SF5">
    <property type="entry name" value="AB HYDROLASE-1 DOMAIN-CONTAINING PROTEIN"/>
    <property type="match status" value="1"/>
</dbReference>
<dbReference type="SUPFAM" id="SSF53474">
    <property type="entry name" value="alpha/beta-Hydrolases"/>
    <property type="match status" value="1"/>
</dbReference>
<feature type="domain" description="AB hydrolase-1" evidence="2">
    <location>
        <begin position="44"/>
        <end position="140"/>
    </location>
</feature>
<dbReference type="PANTHER" id="PTHR43433">
    <property type="entry name" value="HYDROLASE, ALPHA/BETA FOLD FAMILY PROTEIN"/>
    <property type="match status" value="1"/>
</dbReference>
<reference evidence="3 4" key="1">
    <citation type="submission" date="2024-06" db="EMBL/GenBank/DDBJ databases">
        <title>Sorghum-associated microbial communities from plants grown in Nebraska, USA.</title>
        <authorList>
            <person name="Schachtman D."/>
        </authorList>
    </citation>
    <scope>NUCLEOTIDE SEQUENCE [LARGE SCALE GENOMIC DNA]</scope>
    <source>
        <strain evidence="3 4">3207</strain>
    </source>
</reference>
<dbReference type="InterPro" id="IPR029058">
    <property type="entry name" value="AB_hydrolase_fold"/>
</dbReference>
<proteinExistence type="predicted"/>
<dbReference type="RefSeq" id="WP_354548200.1">
    <property type="nucleotide sequence ID" value="NZ_JBEPSM010000001.1"/>
</dbReference>
<evidence type="ECO:0000256" key="1">
    <source>
        <dbReference type="SAM" id="MobiDB-lite"/>
    </source>
</evidence>
<dbReference type="EMBL" id="JBEPSM010000001">
    <property type="protein sequence ID" value="MET4632394.1"/>
    <property type="molecule type" value="Genomic_DNA"/>
</dbReference>
<dbReference type="Proteomes" id="UP001549321">
    <property type="component" value="Unassembled WGS sequence"/>
</dbReference>
<feature type="compositionally biased region" description="Basic and acidic residues" evidence="1">
    <location>
        <begin position="1"/>
        <end position="12"/>
    </location>
</feature>
<dbReference type="InterPro" id="IPR000073">
    <property type="entry name" value="AB_hydrolase_1"/>
</dbReference>
<comment type="caution">
    <text evidence="3">The sequence shown here is derived from an EMBL/GenBank/DDBJ whole genome shotgun (WGS) entry which is preliminary data.</text>
</comment>
<dbReference type="InterPro" id="IPR050471">
    <property type="entry name" value="AB_hydrolase"/>
</dbReference>
<evidence type="ECO:0000259" key="2">
    <source>
        <dbReference type="Pfam" id="PF00561"/>
    </source>
</evidence>
<keyword evidence="4" id="KW-1185">Reference proteome</keyword>